<dbReference type="InterPro" id="IPR000073">
    <property type="entry name" value="AB_hydrolase_1"/>
</dbReference>
<dbReference type="Gene3D" id="3.40.50.1820">
    <property type="entry name" value="alpha/beta hydrolase"/>
    <property type="match status" value="1"/>
</dbReference>
<accession>A0ABN1KGE6</accession>
<gene>
    <name evidence="2" type="ORF">GCM10009107_53940</name>
</gene>
<dbReference type="EMBL" id="BAAAEW010000042">
    <property type="protein sequence ID" value="GAA0766123.1"/>
    <property type="molecule type" value="Genomic_DNA"/>
</dbReference>
<keyword evidence="3" id="KW-1185">Reference proteome</keyword>
<evidence type="ECO:0000313" key="3">
    <source>
        <dbReference type="Proteomes" id="UP001500279"/>
    </source>
</evidence>
<keyword evidence="2" id="KW-0378">Hydrolase</keyword>
<dbReference type="InterPro" id="IPR050266">
    <property type="entry name" value="AB_hydrolase_sf"/>
</dbReference>
<feature type="domain" description="AB hydrolase-1" evidence="1">
    <location>
        <begin position="28"/>
        <end position="251"/>
    </location>
</feature>
<reference evidence="2 3" key="1">
    <citation type="journal article" date="2019" name="Int. J. Syst. Evol. Microbiol.">
        <title>The Global Catalogue of Microorganisms (GCM) 10K type strain sequencing project: providing services to taxonomists for standard genome sequencing and annotation.</title>
        <authorList>
            <consortium name="The Broad Institute Genomics Platform"/>
            <consortium name="The Broad Institute Genome Sequencing Center for Infectious Disease"/>
            <person name="Wu L."/>
            <person name="Ma J."/>
        </authorList>
    </citation>
    <scope>NUCLEOTIDE SEQUENCE [LARGE SCALE GENOMIC DNA]</scope>
    <source>
        <strain evidence="2 3">JCM 15503</strain>
    </source>
</reference>
<sequence>MGAAELQATEFVEANGTRLACSVQGTGPVVLYAHGLFCSRAVDSQRGLVDFSPVAEAGCRLVAYDARGHGDSRGGERAEAFRWSSLADDLLALADHFSAGAPVSVIGLSMGTGTALHAALKRPARFRKLVLTAPPTAWHTRAAQVQVYRKLAAVAASGKVALLEKAVAMAPVAPIFANSPRSSPLEAVALPTLPLVLAGASASDLPSEAVLQTLHTPTLILGWATDPAHPVSTAETLAALLPNAQLHVAQHIAEIATWGDQAARFLQG</sequence>
<dbReference type="SUPFAM" id="SSF53474">
    <property type="entry name" value="alpha/beta-Hydrolases"/>
    <property type="match status" value="1"/>
</dbReference>
<dbReference type="InterPro" id="IPR029058">
    <property type="entry name" value="AB_hydrolase_fold"/>
</dbReference>
<proteinExistence type="predicted"/>
<name>A0ABN1KGE6_9BURK</name>
<dbReference type="PANTHER" id="PTHR43798">
    <property type="entry name" value="MONOACYLGLYCEROL LIPASE"/>
    <property type="match status" value="1"/>
</dbReference>
<evidence type="ECO:0000259" key="1">
    <source>
        <dbReference type="Pfam" id="PF00561"/>
    </source>
</evidence>
<comment type="caution">
    <text evidence="2">The sequence shown here is derived from an EMBL/GenBank/DDBJ whole genome shotgun (WGS) entry which is preliminary data.</text>
</comment>
<dbReference type="GO" id="GO:0016787">
    <property type="term" value="F:hydrolase activity"/>
    <property type="evidence" value="ECO:0007669"/>
    <property type="project" value="UniProtKB-KW"/>
</dbReference>
<dbReference type="RefSeq" id="WP_141290758.1">
    <property type="nucleotide sequence ID" value="NZ_BAAAEW010000042.1"/>
</dbReference>
<dbReference type="Pfam" id="PF00561">
    <property type="entry name" value="Abhydrolase_1"/>
    <property type="match status" value="1"/>
</dbReference>
<protein>
    <submittedName>
        <fullName evidence="2">Alpha/beta hydrolase</fullName>
    </submittedName>
</protein>
<organism evidence="2 3">
    <name type="scientific">Ideonella azotifigens</name>
    <dbReference type="NCBI Taxonomy" id="513160"/>
    <lineage>
        <taxon>Bacteria</taxon>
        <taxon>Pseudomonadati</taxon>
        <taxon>Pseudomonadota</taxon>
        <taxon>Betaproteobacteria</taxon>
        <taxon>Burkholderiales</taxon>
        <taxon>Sphaerotilaceae</taxon>
        <taxon>Ideonella</taxon>
    </lineage>
</organism>
<evidence type="ECO:0000313" key="2">
    <source>
        <dbReference type="EMBL" id="GAA0766123.1"/>
    </source>
</evidence>
<dbReference type="PRINTS" id="PR00111">
    <property type="entry name" value="ABHYDROLASE"/>
</dbReference>
<dbReference type="Proteomes" id="UP001500279">
    <property type="component" value="Unassembled WGS sequence"/>
</dbReference>